<sequence length="252" mass="27005">MEYGPGSSAAAASHEGLAFSLSRLLADKMALRGFVPGLHDAPPAAARASHGEKSGPAWLIQRCPAATMARLDGEGGCFCGKLDRGASLCHGNEENDRRAICVEDLRDDAQRDEAILQRLVKEGYDAEGWPVAKEGEAGERSKRRRATCGLEYREGFEPASQACPAGYARVGDPEGGPFICQHTASPYSCGREQRDCYSRPGILHAECSDEGLCETMMCQEGWRFHFDASGDGDGSSVASCVPSKPLFYNPPA</sequence>
<proteinExistence type="predicted"/>
<reference evidence="1 2" key="1">
    <citation type="submission" date="2019-03" db="EMBL/GenBank/DDBJ databases">
        <title>Rhodosporidium diobovatum UCD-FST 08-225 genome sequencing, assembly, and annotation.</title>
        <authorList>
            <person name="Fakankun I.U."/>
            <person name="Fristensky B."/>
            <person name="Levin D.B."/>
        </authorList>
    </citation>
    <scope>NUCLEOTIDE SEQUENCE [LARGE SCALE GENOMIC DNA]</scope>
    <source>
        <strain evidence="1 2">UCD-FST 08-225</strain>
    </source>
</reference>
<gene>
    <name evidence="1" type="ORF">DMC30DRAFT_349126</name>
</gene>
<organism evidence="1 2">
    <name type="scientific">Rhodotorula diobovata</name>
    <dbReference type="NCBI Taxonomy" id="5288"/>
    <lineage>
        <taxon>Eukaryota</taxon>
        <taxon>Fungi</taxon>
        <taxon>Dikarya</taxon>
        <taxon>Basidiomycota</taxon>
        <taxon>Pucciniomycotina</taxon>
        <taxon>Microbotryomycetes</taxon>
        <taxon>Sporidiobolales</taxon>
        <taxon>Sporidiobolaceae</taxon>
        <taxon>Rhodotorula</taxon>
    </lineage>
</organism>
<evidence type="ECO:0000313" key="2">
    <source>
        <dbReference type="Proteomes" id="UP000311382"/>
    </source>
</evidence>
<comment type="caution">
    <text evidence="1">The sequence shown here is derived from an EMBL/GenBank/DDBJ whole genome shotgun (WGS) entry which is preliminary data.</text>
</comment>
<name>A0A5C5G1V0_9BASI</name>
<protein>
    <submittedName>
        <fullName evidence="1">Uncharacterized protein</fullName>
    </submittedName>
</protein>
<accession>A0A5C5G1V0</accession>
<dbReference type="AlphaFoldDB" id="A0A5C5G1V0"/>
<dbReference type="OrthoDB" id="2524143at2759"/>
<dbReference type="EMBL" id="SOZI01000027">
    <property type="protein sequence ID" value="TNY22314.1"/>
    <property type="molecule type" value="Genomic_DNA"/>
</dbReference>
<dbReference type="Proteomes" id="UP000311382">
    <property type="component" value="Unassembled WGS sequence"/>
</dbReference>
<evidence type="ECO:0000313" key="1">
    <source>
        <dbReference type="EMBL" id="TNY22314.1"/>
    </source>
</evidence>
<keyword evidence="2" id="KW-1185">Reference proteome</keyword>